<sequence length="1074" mass="107425">MRCLLASTCLTPLAILAIAAPLRAETVIDSRRTTPIATSTANAGTRDNIRITAAGIIAVPNGIAVTLDSANSVGNEGTIQISDANDATGILGAAGVAGTIGNSGKIILDENYTPADTDKDGDLDGPLANGARRFGIRTAGAFTGNITNSGTITIEGNDSAGIALGGPLAGSLNSSGGISVTGNNSYGVRAGDVTGDVRLSGLISAQGANAVGAALDGNIGGTLIVQGGIGATGYRSTTAPSDQSKLDADDLLQGGPALRIAGDVARGIIFDVPPKDSDPNKADEDNDGIEDAKEGSASVTSSGAAPAVQIGAAGRDVTVGALAGNAAGHGLVVNGTISGNGVYNNVNGNALTIGGLGGAVTIAGGMMVNGTVGASSAGASATAIRIGDRATVNEIRVGGIVSATGGSAATARSSAILIEAGATVGTIRNSGQIKASSAGGNGSAAAIVDRSGKLGLVENSGLISAAGAPAGSDRAVAIDLRANNGGATLRQTKVADGVAAPLILGDVLFGGGNDIFDVADGGVNGTTRFGAGANRLTLSGDAAYTGEVVFGAGSDMMALSGTSSFSGKADFGGGADSLTLADGARFSGTLAGSTGLAVNVANGTLDLSGSGPVALSTLNLGAKGVMSVSIDAATGASTLYQVSGAASFAEGSKVTVRLSDIRRSEGRYVIVRAGALSGGSNLASAETVLPFLYKSSLAANPAANEISLEIKRKTTSELGLNGSQSRAFDAVYAALGQDAKVGAAFLDIIEGDRFRRTLRQMLPDHAGGTFEAVTQGSRATARLLADPNGPFSDQGRWGYWLQQVAWGTSKNLGDTAAYDIAGWGASGGAEIKTDGLGNFGLSLAYLAGQDKDGGTANEVASDQYEVGAYWRGRWGGLSAHARASAAHIEFNSRRSFTGQAGSEKVSRVADGAWNGRLLSAAGGLSYEMRYGRISLRPVAAVDYYRLKEDGYRETGGGKAFDLIVSSRTSDELALSGTMAAGLNFGDAKMESGWFRAELEGGRRQIVGGSLGRTTARFEDGQAFTLLPEDRTDGWVGKLRLIGGNAGFAIGGEFNAEEQQGRAAVAFRVSLQMGL</sequence>
<feature type="domain" description="Autotransporter" evidence="3">
    <location>
        <begin position="792"/>
        <end position="1074"/>
    </location>
</feature>
<dbReference type="SMART" id="SM00869">
    <property type="entry name" value="Autotransporter"/>
    <property type="match status" value="1"/>
</dbReference>
<dbReference type="InterPro" id="IPR005546">
    <property type="entry name" value="Autotransporte_beta"/>
</dbReference>
<dbReference type="EMBL" id="NWBU01000016">
    <property type="protein sequence ID" value="PTQ08211.1"/>
    <property type="molecule type" value="Genomic_DNA"/>
</dbReference>
<evidence type="ECO:0000259" key="3">
    <source>
        <dbReference type="PROSITE" id="PS51208"/>
    </source>
</evidence>
<evidence type="ECO:0000256" key="2">
    <source>
        <dbReference type="SAM" id="SignalP"/>
    </source>
</evidence>
<evidence type="ECO:0000313" key="4">
    <source>
        <dbReference type="EMBL" id="PTQ08211.1"/>
    </source>
</evidence>
<feature type="compositionally biased region" description="Basic and acidic residues" evidence="1">
    <location>
        <begin position="273"/>
        <end position="283"/>
    </location>
</feature>
<dbReference type="PROSITE" id="PS51208">
    <property type="entry name" value="AUTOTRANSPORTER"/>
    <property type="match status" value="1"/>
</dbReference>
<protein>
    <submittedName>
        <fullName evidence="4">Autotransporter domain-containing protein</fullName>
    </submittedName>
</protein>
<dbReference type="AlphaFoldDB" id="A0A2T5FUL0"/>
<gene>
    <name evidence="4" type="ORF">CLG96_16040</name>
</gene>
<accession>A0A2T5FUL0</accession>
<dbReference type="InterPro" id="IPR036709">
    <property type="entry name" value="Autotransporte_beta_dom_sf"/>
</dbReference>
<organism evidence="4 5">
    <name type="scientific">Sphingomonas oleivorans</name>
    <dbReference type="NCBI Taxonomy" id="1735121"/>
    <lineage>
        <taxon>Bacteria</taxon>
        <taxon>Pseudomonadati</taxon>
        <taxon>Pseudomonadota</taxon>
        <taxon>Alphaproteobacteria</taxon>
        <taxon>Sphingomonadales</taxon>
        <taxon>Sphingomonadaceae</taxon>
        <taxon>Sphingomonas</taxon>
    </lineage>
</organism>
<evidence type="ECO:0000313" key="5">
    <source>
        <dbReference type="Proteomes" id="UP000244162"/>
    </source>
</evidence>
<feature type="signal peptide" evidence="2">
    <location>
        <begin position="1"/>
        <end position="19"/>
    </location>
</feature>
<reference evidence="4 5" key="1">
    <citation type="submission" date="2017-09" db="EMBL/GenBank/DDBJ databases">
        <title>Sphingomonas panjinensis sp.nov., isolated from oil-contaminated soil.</title>
        <authorList>
            <person name="Wang L."/>
            <person name="Chen L."/>
        </authorList>
    </citation>
    <scope>NUCLEOTIDE SEQUENCE [LARGE SCALE GENOMIC DNA]</scope>
    <source>
        <strain evidence="4 5">FW-11</strain>
    </source>
</reference>
<name>A0A2T5FUL0_9SPHN</name>
<dbReference type="OrthoDB" id="7613961at2"/>
<feature type="chain" id="PRO_5015744089" evidence="2">
    <location>
        <begin position="20"/>
        <end position="1074"/>
    </location>
</feature>
<dbReference type="SUPFAM" id="SSF103515">
    <property type="entry name" value="Autotransporter"/>
    <property type="match status" value="1"/>
</dbReference>
<dbReference type="Pfam" id="PF03797">
    <property type="entry name" value="Autotransporter"/>
    <property type="match status" value="1"/>
</dbReference>
<comment type="caution">
    <text evidence="4">The sequence shown here is derived from an EMBL/GenBank/DDBJ whole genome shotgun (WGS) entry which is preliminary data.</text>
</comment>
<dbReference type="Gene3D" id="2.40.128.130">
    <property type="entry name" value="Autotransporter beta-domain"/>
    <property type="match status" value="1"/>
</dbReference>
<dbReference type="RefSeq" id="WP_107969431.1">
    <property type="nucleotide sequence ID" value="NZ_NWBU01000016.1"/>
</dbReference>
<evidence type="ECO:0000256" key="1">
    <source>
        <dbReference type="SAM" id="MobiDB-lite"/>
    </source>
</evidence>
<proteinExistence type="predicted"/>
<keyword evidence="2" id="KW-0732">Signal</keyword>
<feature type="region of interest" description="Disordered" evidence="1">
    <location>
        <begin position="271"/>
        <end position="301"/>
    </location>
</feature>
<dbReference type="Proteomes" id="UP000244162">
    <property type="component" value="Unassembled WGS sequence"/>
</dbReference>
<keyword evidence="5" id="KW-1185">Reference proteome</keyword>